<dbReference type="OrthoDB" id="227157at2"/>
<protein>
    <recommendedName>
        <fullName evidence="4">PEP-CTERM protein-sorting domain-containing protein</fullName>
    </recommendedName>
</protein>
<dbReference type="InterPro" id="IPR036514">
    <property type="entry name" value="SGNH_hydro_sf"/>
</dbReference>
<feature type="chain" id="PRO_5023044926" description="PEP-CTERM protein-sorting domain-containing protein" evidence="1">
    <location>
        <begin position="25"/>
        <end position="286"/>
    </location>
</feature>
<dbReference type="Proteomes" id="UP000317238">
    <property type="component" value="Unassembled WGS sequence"/>
</dbReference>
<name>A0A5C5XRS8_9PLAN</name>
<proteinExistence type="predicted"/>
<dbReference type="EMBL" id="SJPL01000002">
    <property type="protein sequence ID" value="TWT65604.1"/>
    <property type="molecule type" value="Genomic_DNA"/>
</dbReference>
<evidence type="ECO:0000313" key="2">
    <source>
        <dbReference type="EMBL" id="TWT65604.1"/>
    </source>
</evidence>
<sequence length="286" mass="31827" precursor="true">MFRPNRVFVLVAALIGIVAPKANGDSILTIGNSLTWDSLPPYLSGDVDWHIYCGKSLSFINENPEGHCVTSSTPWPVALASKDYDFVTVQPYLGSTFDEDLEIISNWMRKQPNATFVVHTGWNTHETHFEAYVDETETTETRISRDYFDRLMDALHEAFPDRKLVRTQSAEVLYEIALDIENGNAPIDKLSDLYRDTHHMSTSGGGHYLMHNLLRKALGQPAKLGTTILPSDTQLSPELTTYLNSKFLSVSAVPEPNMFVGFIAAAGAGCGFFRRRFAAKTSTASR</sequence>
<keyword evidence="1" id="KW-0732">Signal</keyword>
<dbReference type="AlphaFoldDB" id="A0A5C5XRS8"/>
<evidence type="ECO:0000256" key="1">
    <source>
        <dbReference type="SAM" id="SignalP"/>
    </source>
</evidence>
<comment type="caution">
    <text evidence="2">The sequence shown here is derived from an EMBL/GenBank/DDBJ whole genome shotgun (WGS) entry which is preliminary data.</text>
</comment>
<dbReference type="RefSeq" id="WP_145304415.1">
    <property type="nucleotide sequence ID" value="NZ_CP036319.1"/>
</dbReference>
<organism evidence="2 3">
    <name type="scientific">Crateriforma conspicua</name>
    <dbReference type="NCBI Taxonomy" id="2527996"/>
    <lineage>
        <taxon>Bacteria</taxon>
        <taxon>Pseudomonadati</taxon>
        <taxon>Planctomycetota</taxon>
        <taxon>Planctomycetia</taxon>
        <taxon>Planctomycetales</taxon>
        <taxon>Planctomycetaceae</taxon>
        <taxon>Crateriforma</taxon>
    </lineage>
</organism>
<evidence type="ECO:0000313" key="3">
    <source>
        <dbReference type="Proteomes" id="UP000317238"/>
    </source>
</evidence>
<keyword evidence="3" id="KW-1185">Reference proteome</keyword>
<reference evidence="2 3" key="1">
    <citation type="submission" date="2019-02" db="EMBL/GenBank/DDBJ databases">
        <title>Deep-cultivation of Planctomycetes and their phenomic and genomic characterization uncovers novel biology.</title>
        <authorList>
            <person name="Wiegand S."/>
            <person name="Jogler M."/>
            <person name="Boedeker C."/>
            <person name="Pinto D."/>
            <person name="Vollmers J."/>
            <person name="Rivas-Marin E."/>
            <person name="Kohn T."/>
            <person name="Peeters S.H."/>
            <person name="Heuer A."/>
            <person name="Rast P."/>
            <person name="Oberbeckmann S."/>
            <person name="Bunk B."/>
            <person name="Jeske O."/>
            <person name="Meyerdierks A."/>
            <person name="Storesund J.E."/>
            <person name="Kallscheuer N."/>
            <person name="Luecker S."/>
            <person name="Lage O.M."/>
            <person name="Pohl T."/>
            <person name="Merkel B.J."/>
            <person name="Hornburger P."/>
            <person name="Mueller R.-W."/>
            <person name="Bruemmer F."/>
            <person name="Labrenz M."/>
            <person name="Spormann A.M."/>
            <person name="Op Den Camp H."/>
            <person name="Overmann J."/>
            <person name="Amann R."/>
            <person name="Jetten M.S.M."/>
            <person name="Mascher T."/>
            <person name="Medema M.H."/>
            <person name="Devos D.P."/>
            <person name="Kaster A.-K."/>
            <person name="Ovreas L."/>
            <person name="Rohde M."/>
            <person name="Galperin M.Y."/>
            <person name="Jogler C."/>
        </authorList>
    </citation>
    <scope>NUCLEOTIDE SEQUENCE [LARGE SCALE GENOMIC DNA]</scope>
    <source>
        <strain evidence="2 3">Pan14r</strain>
    </source>
</reference>
<dbReference type="GO" id="GO:0016788">
    <property type="term" value="F:hydrolase activity, acting on ester bonds"/>
    <property type="evidence" value="ECO:0007669"/>
    <property type="project" value="UniProtKB-ARBA"/>
</dbReference>
<gene>
    <name evidence="2" type="ORF">Pan14r_51510</name>
</gene>
<dbReference type="Gene3D" id="3.40.50.1110">
    <property type="entry name" value="SGNH hydrolase"/>
    <property type="match status" value="1"/>
</dbReference>
<evidence type="ECO:0008006" key="4">
    <source>
        <dbReference type="Google" id="ProtNLM"/>
    </source>
</evidence>
<feature type="signal peptide" evidence="1">
    <location>
        <begin position="1"/>
        <end position="24"/>
    </location>
</feature>
<accession>A0A5C5XRS8</accession>